<dbReference type="PROSITE" id="PS50252">
    <property type="entry name" value="TBOX_3"/>
    <property type="match status" value="1"/>
</dbReference>
<dbReference type="InterPro" id="IPR018186">
    <property type="entry name" value="TF_T-box_CS"/>
</dbReference>
<feature type="region of interest" description="Disordered" evidence="8">
    <location>
        <begin position="2063"/>
        <end position="2111"/>
    </location>
</feature>
<dbReference type="Gene3D" id="4.10.280.10">
    <property type="entry name" value="Helix-loop-helix DNA-binding domain"/>
    <property type="match status" value="1"/>
</dbReference>
<dbReference type="GO" id="GO:0005634">
    <property type="term" value="C:nucleus"/>
    <property type="evidence" value="ECO:0007669"/>
    <property type="project" value="UniProtKB-SubCell"/>
</dbReference>
<dbReference type="Gene3D" id="2.60.40.820">
    <property type="entry name" value="Transcription factor, T-box"/>
    <property type="match status" value="1"/>
</dbReference>
<dbReference type="PRINTS" id="PR00937">
    <property type="entry name" value="TBOX"/>
</dbReference>
<dbReference type="InterPro" id="IPR001699">
    <property type="entry name" value="TF_T-box"/>
</dbReference>
<gene>
    <name evidence="11" type="ORF">QTP70_018917</name>
</gene>
<feature type="compositionally biased region" description="Acidic residues" evidence="8">
    <location>
        <begin position="2086"/>
        <end position="2101"/>
    </location>
</feature>
<feature type="compositionally biased region" description="Basic and acidic residues" evidence="8">
    <location>
        <begin position="2073"/>
        <end position="2085"/>
    </location>
</feature>
<feature type="compositionally biased region" description="Basic residues" evidence="8">
    <location>
        <begin position="815"/>
        <end position="828"/>
    </location>
</feature>
<feature type="compositionally biased region" description="Low complexity" evidence="8">
    <location>
        <begin position="1948"/>
        <end position="1963"/>
    </location>
</feature>
<evidence type="ECO:0000256" key="7">
    <source>
        <dbReference type="SAM" id="Coils"/>
    </source>
</evidence>
<dbReference type="GO" id="GO:0000981">
    <property type="term" value="F:DNA-binding transcription factor activity, RNA polymerase II-specific"/>
    <property type="evidence" value="ECO:0007669"/>
    <property type="project" value="TreeGrafter"/>
</dbReference>
<feature type="region of interest" description="Disordered" evidence="8">
    <location>
        <begin position="1068"/>
        <end position="1201"/>
    </location>
</feature>
<sequence length="2724" mass="297527">MAIPHNRAIMVLRQEGTTTTTVPQTSACSLFVVVNQLHPAGGRQDKQTLFASTEASPLTKPTIGSCVASFNKVSSMSLSAMAATNTSNQLCNLPAESTCKGITVTLDNNNMWNEFFRCQTEMILTKQGRRMFPCCRFRISGLEPFQRYTLVMDMQPVDNYRYKWSDRRWETNGKADPHILSSFEHPDSPATGLDWMQNPVSFYKLKLTNNSLDREGHIIINSMHRYIPRLHIIPADKAVDVLQLDGPDVVTFSFSQTEFFAVTAYQNLSITQLKIDYNPFAKGFRDDANNSRCCKPKSAPSTEKLESEVKSSKEPSALNNLKSLFAKMNASEKVTTIGDLKTVNCDGPRRVEPECSGSSMKRPWPGGLSDLTKGAHVKVKRIPLEKIHNGSSQQMNVDSLASKENSMDIASKDCTSENISIPDVTKEVKETVSFSKTTDSPTLKNTSESLSATNIQCMLKKTSSNTPLNEKVAVLLSETAAVADETLSSEKTSQSVVKPLDCTGEVKKKRAEPVPLPLLALFLQQLKSKTRPTRKKLKSEACSLPSQSDESCCDISVSEKESSSTASFTLPPNTQVYVQPAASSTSQTITSSSLTCTVANTEHKTVSTPDSAIDAATALTAGVVCDTLELPTSEKVSATTSAFAHEVKPNTSLSNTTLDTKIVDDISSDYGLSTTTTDTSTTDPARNSCKVPRREPVPETAPQSPSPGAKTPSSPSCAPSSPYMSAPSSPDPFPPSMFSDRPIPPRKTLDPFPPCLSLDRPRPLLEIAEPLSQRIFTSSLGDPGPAVFSVSNEVNCPVVSHGPDKEIKQPLKSSKGTKSKVKQKKGGKSKLSEDTEVMEGPIPVPLQPNLEEVEGQLFVSFMSKKALEIHLGDEAKEEVLQKTTQNIDGEVHDEKESIDALEKVLLHDLKNMKYRQVIHPVLQAVGLKLNLLDVMLSIDLQYLGVCLPIPPPVLSAEGTLGTCSSQVHFVSRTGKTTDITKIKGWREKFSTSSSSVSGVTTSLDTGQKNLSAFCSDMLDEYLESEGKLIDERAASFSQAVVTPVAYQLPTKSTSYVLTLDSVLKKQAPPLPATLSKPSAKSRKTALRSQSKEAVSGVKTKKSVKKRENPVPSTDKKPEGSSSKKSTKSNTPKSVPSVLSIDPGLPQSKKNPKINRKGSKTSQHSVHTAEKSVKDGVSVAPAGQSASGSPGSNLPMGRSSGLPKTLVKLRDVEDGAVWEGKSRTYITMERAAIALSCLVTAEGTIGGSPSTVIKRRAPPCLNDFCRLGCMCTSLIQEKRQHHCGKPQCMLGCDCLRRKVVLLKNEDTNEESAPLNDEEEDVSKVKKKKRRISYILSDPDAAPEPVLHVKTLWVKQNVSDSEPLYIPDPARPLHPPPISLDLQKDLENFLNPSPKRGALRAVDGESLSRVKNQESLDCARVRPFCGRKLSPCGQRRMREVHPDLTSQDSLQEIEEGELRPPTQSGPTKRLEIVSKCKWATEGSRYVVLRTVCERMAQDRLKDPFWVGKYQIQPTSKTKMETDEGSIITYKVVISQPHLEESEEKKKEERIRQLEAQLIETIGKSEVKGLPLLSQVTPAGLLKAEKKPSGALGQIMVNGKLYPQAKLELGQMGALHPANRLAAYITGRVCVAEKKDVTAGTTVTKTSHTAPTTPTSVAMTAVTNTLSSTVTVAKPTAMPKQPMGKEIAEAELSCINSQQQKTASTDALPMKSTVKNLIISSSSMLTGTSGFSVSRNMPPKANIASHASPVSGTRDGSIQVVRAVSRSGSASEEKTFVFSTTGSNVALSSSGIRLMQPVTSPRPVVPGQRMVVIKSANPAGRVIHLVPIGQFRAINPNLRLRPQQSSLIRFPTPKQVPLTKPQTSTTVTSSTAPSFAKQYQNTAPVYSTIDPVTTSSTCTIETKPVNPLCGSKTLLVCNKPNMVKIIPVFLKDKSTGTLRVMPQKVSEDLISSSSRISSSAASAQSSLEGHPTIANNPPLQKLDNPLNPSPTPAKESSEEDSQSSIMSHENVIFTDHSYTFEMKKMSTSSEKHIDVSKDSSDSSSYNMLLKDVLDLGLEQAEGCGTSGAVLGNESGEESKAGSHLVKEEMDSDATELTEDSDMYNDTDSSQFSDKEDLFAGTGFDREEKNKEKQNSVDAEVKYLTEKDDDELVDIETFEEGAEKIRPQTQHDSFQNQSSDEENENENLFKVRKRKDEKKRRITLRNCFYNLQQTLNIEDPKVAKIVLLSEALEEIHSLTKQRDRLVKMLDKLRTKRAFYIEMTSELSGKNKASISQKLDEIIAKQKSLESKDKTSNTSLNLKKRVPEHTQRTVKKKQKKMGTSGKAEHLSNSKQKLLGSQDQRTENVSTNQKMTAAKPPISYPTPREKTRPNILSRNKPQSLANDQGLVHQVIPVVETVVPCNQIITINNPLQPTEITTTPGVAAVSISIPTISHPLCVENPLSMLQPQVLKLTSSPVSTPVGNVSLPKDSSFASLVQSEKLLVTAKQTQAACNPSDGMAQQNLMEKQLDQQFPELVPKIPEQDSKVKIEEDPKKQKENEESIFKPDQDDDRLMSLLDELVFLNQTSEPQEEAQSLTETGDVLSELLTNKEVDMDRDDERSLSPLFLKLDEDLITSPSSKDEEIDDIPPKVDDLVKVIFGSESPSNSSESEIVAMTSDDSTRVSVCHVKHDAPTPPPLLQMKTGGCTTADSLKEQANLSWRPMPKLAPLGLKTQETGHPKLISPHAPK</sequence>
<feature type="region of interest" description="Disordered" evidence="8">
    <location>
        <begin position="351"/>
        <end position="371"/>
    </location>
</feature>
<feature type="region of interest" description="Disordered" evidence="8">
    <location>
        <begin position="668"/>
        <end position="755"/>
    </location>
</feature>
<dbReference type="InterPro" id="IPR011598">
    <property type="entry name" value="bHLH_dom"/>
</dbReference>
<evidence type="ECO:0000256" key="4">
    <source>
        <dbReference type="ARBA" id="ARBA00023163"/>
    </source>
</evidence>
<keyword evidence="5 6" id="KW-0539">Nucleus</keyword>
<evidence type="ECO:0000256" key="6">
    <source>
        <dbReference type="PROSITE-ProRule" id="PRU00201"/>
    </source>
</evidence>
<dbReference type="EMBL" id="JAUCMX010000008">
    <property type="protein sequence ID" value="KAK3537811.1"/>
    <property type="molecule type" value="Genomic_DNA"/>
</dbReference>
<evidence type="ECO:0000256" key="8">
    <source>
        <dbReference type="SAM" id="MobiDB-lite"/>
    </source>
</evidence>
<feature type="region of interest" description="Disordered" evidence="8">
    <location>
        <begin position="291"/>
        <end position="313"/>
    </location>
</feature>
<dbReference type="GO" id="GO:0000978">
    <property type="term" value="F:RNA polymerase II cis-regulatory region sequence-specific DNA binding"/>
    <property type="evidence" value="ECO:0007669"/>
    <property type="project" value="InterPro"/>
</dbReference>
<evidence type="ECO:0000259" key="9">
    <source>
        <dbReference type="PROSITE" id="PS50252"/>
    </source>
</evidence>
<comment type="caution">
    <text evidence="6">Lacks conserved residue(s) required for the propagation of feature annotation.</text>
</comment>
<dbReference type="CDD" id="cd20195">
    <property type="entry name" value="T-box_MGA-like"/>
    <property type="match status" value="1"/>
</dbReference>
<dbReference type="SUPFAM" id="SSF49417">
    <property type="entry name" value="p53-like transcription factors"/>
    <property type="match status" value="1"/>
</dbReference>
<feature type="compositionally biased region" description="Low complexity" evidence="8">
    <location>
        <begin position="1175"/>
        <end position="1191"/>
    </location>
</feature>
<feature type="domain" description="BHLH" evidence="10">
    <location>
        <begin position="2184"/>
        <end position="2234"/>
    </location>
</feature>
<dbReference type="GO" id="GO:0000785">
    <property type="term" value="C:chromatin"/>
    <property type="evidence" value="ECO:0007669"/>
    <property type="project" value="TreeGrafter"/>
</dbReference>
<dbReference type="InterPro" id="IPR046360">
    <property type="entry name" value="T-box_DNA-bd"/>
</dbReference>
<keyword evidence="3 6" id="KW-0238">DNA-binding</keyword>
<name>A0AAE0R0A6_9TELE</name>
<dbReference type="PANTHER" id="PTHR11267:SF32">
    <property type="entry name" value="MAX GENE-ASSOCIATED PROTEIN"/>
    <property type="match status" value="1"/>
</dbReference>
<feature type="domain" description="T-box" evidence="9">
    <location>
        <begin position="106"/>
        <end position="286"/>
    </location>
</feature>
<dbReference type="GO" id="GO:0060429">
    <property type="term" value="P:epithelium development"/>
    <property type="evidence" value="ECO:0007669"/>
    <property type="project" value="UniProtKB-ARBA"/>
</dbReference>
<feature type="region of interest" description="Disordered" evidence="8">
    <location>
        <begin position="2513"/>
        <end position="2546"/>
    </location>
</feature>
<evidence type="ECO:0008006" key="13">
    <source>
        <dbReference type="Google" id="ProtNLM"/>
    </source>
</evidence>
<evidence type="ECO:0000256" key="1">
    <source>
        <dbReference type="ARBA" id="ARBA00004123"/>
    </source>
</evidence>
<feature type="compositionally biased region" description="Polar residues" evidence="8">
    <location>
        <begin position="2163"/>
        <end position="2174"/>
    </location>
</feature>
<dbReference type="GO" id="GO:0046983">
    <property type="term" value="F:protein dimerization activity"/>
    <property type="evidence" value="ECO:0007669"/>
    <property type="project" value="InterPro"/>
</dbReference>
<evidence type="ECO:0000256" key="3">
    <source>
        <dbReference type="ARBA" id="ARBA00023125"/>
    </source>
</evidence>
<feature type="region of interest" description="Disordered" evidence="8">
    <location>
        <begin position="2284"/>
        <end position="2369"/>
    </location>
</feature>
<dbReference type="PANTHER" id="PTHR11267">
    <property type="entry name" value="T-BOX PROTEIN-RELATED"/>
    <property type="match status" value="1"/>
</dbReference>
<dbReference type="PROSITE" id="PS50888">
    <property type="entry name" value="BHLH"/>
    <property type="match status" value="1"/>
</dbReference>
<organism evidence="11 12">
    <name type="scientific">Hemibagrus guttatus</name>
    <dbReference type="NCBI Taxonomy" id="175788"/>
    <lineage>
        <taxon>Eukaryota</taxon>
        <taxon>Metazoa</taxon>
        <taxon>Chordata</taxon>
        <taxon>Craniata</taxon>
        <taxon>Vertebrata</taxon>
        <taxon>Euteleostomi</taxon>
        <taxon>Actinopterygii</taxon>
        <taxon>Neopterygii</taxon>
        <taxon>Teleostei</taxon>
        <taxon>Ostariophysi</taxon>
        <taxon>Siluriformes</taxon>
        <taxon>Bagridae</taxon>
        <taxon>Hemibagrus</taxon>
    </lineage>
</organism>
<evidence type="ECO:0000256" key="2">
    <source>
        <dbReference type="ARBA" id="ARBA00023015"/>
    </source>
</evidence>
<dbReference type="Pfam" id="PF00907">
    <property type="entry name" value="T-box"/>
    <property type="match status" value="1"/>
</dbReference>
<dbReference type="InterPro" id="IPR032060">
    <property type="entry name" value="MGA_dom"/>
</dbReference>
<evidence type="ECO:0000259" key="10">
    <source>
        <dbReference type="PROSITE" id="PS50888"/>
    </source>
</evidence>
<dbReference type="GO" id="GO:0001708">
    <property type="term" value="P:cell fate specification"/>
    <property type="evidence" value="ECO:0007669"/>
    <property type="project" value="TreeGrafter"/>
</dbReference>
<keyword evidence="7" id="KW-0175">Coiled coil</keyword>
<feature type="coiled-coil region" evidence="7">
    <location>
        <begin position="2224"/>
        <end position="2251"/>
    </location>
</feature>
<dbReference type="Pfam" id="PF16059">
    <property type="entry name" value="MGA_dom"/>
    <property type="match status" value="1"/>
</dbReference>
<feature type="region of interest" description="Disordered" evidence="8">
    <location>
        <begin position="1944"/>
        <end position="2003"/>
    </location>
</feature>
<reference evidence="11" key="1">
    <citation type="submission" date="2023-06" db="EMBL/GenBank/DDBJ databases">
        <title>Male Hemibagrus guttatus genome.</title>
        <authorList>
            <person name="Bian C."/>
        </authorList>
    </citation>
    <scope>NUCLEOTIDE SEQUENCE</scope>
    <source>
        <strain evidence="11">Male_cb2023</strain>
        <tissue evidence="11">Muscle</tissue>
    </source>
</reference>
<protein>
    <recommendedName>
        <fullName evidence="13">MAX gene-associated protein-like</fullName>
    </recommendedName>
</protein>
<dbReference type="InterPro" id="IPR008967">
    <property type="entry name" value="p53-like_TF_DNA-bd_sf"/>
</dbReference>
<feature type="region of interest" description="Disordered" evidence="8">
    <location>
        <begin position="799"/>
        <end position="834"/>
    </location>
</feature>
<evidence type="ECO:0000256" key="5">
    <source>
        <dbReference type="ARBA" id="ARBA00023242"/>
    </source>
</evidence>
<dbReference type="SMART" id="SM00425">
    <property type="entry name" value="TBOX"/>
    <property type="match status" value="1"/>
</dbReference>
<feature type="compositionally biased region" description="Polar residues" evidence="8">
    <location>
        <begin position="2327"/>
        <end position="2349"/>
    </location>
</feature>
<accession>A0AAE0R0A6</accession>
<comment type="caution">
    <text evidence="11">The sequence shown here is derived from an EMBL/GenBank/DDBJ whole genome shotgun (WGS) entry which is preliminary data.</text>
</comment>
<dbReference type="GO" id="GO:0045893">
    <property type="term" value="P:positive regulation of DNA-templated transcription"/>
    <property type="evidence" value="ECO:0007669"/>
    <property type="project" value="InterPro"/>
</dbReference>
<feature type="region of interest" description="Disordered" evidence="8">
    <location>
        <begin position="2705"/>
        <end position="2724"/>
    </location>
</feature>
<feature type="compositionally biased region" description="Basic residues" evidence="8">
    <location>
        <begin position="1149"/>
        <end position="1158"/>
    </location>
</feature>
<keyword evidence="4" id="KW-0804">Transcription</keyword>
<feature type="compositionally biased region" description="Low complexity" evidence="8">
    <location>
        <begin position="1119"/>
        <end position="1136"/>
    </location>
</feature>
<dbReference type="InterPro" id="IPR036638">
    <property type="entry name" value="HLH_DNA-bd_sf"/>
</dbReference>
<dbReference type="GO" id="GO:0009653">
    <property type="term" value="P:anatomical structure morphogenesis"/>
    <property type="evidence" value="ECO:0007669"/>
    <property type="project" value="UniProtKB-ARBA"/>
</dbReference>
<dbReference type="SUPFAM" id="SSF47459">
    <property type="entry name" value="HLH, helix-loop-helix DNA-binding domain"/>
    <property type="match status" value="1"/>
</dbReference>
<feature type="compositionally biased region" description="Basic and acidic residues" evidence="8">
    <location>
        <begin position="1105"/>
        <end position="1118"/>
    </location>
</feature>
<evidence type="ECO:0000313" key="11">
    <source>
        <dbReference type="EMBL" id="KAK3537811.1"/>
    </source>
</evidence>
<dbReference type="InterPro" id="IPR036960">
    <property type="entry name" value="T-box_sf"/>
</dbReference>
<evidence type="ECO:0000313" key="12">
    <source>
        <dbReference type="Proteomes" id="UP001274896"/>
    </source>
</evidence>
<feature type="compositionally biased region" description="Low complexity" evidence="8">
    <location>
        <begin position="673"/>
        <end position="683"/>
    </location>
</feature>
<dbReference type="Proteomes" id="UP001274896">
    <property type="component" value="Unassembled WGS sequence"/>
</dbReference>
<feature type="region of interest" description="Disordered" evidence="8">
    <location>
        <begin position="2157"/>
        <end position="2188"/>
    </location>
</feature>
<feature type="compositionally biased region" description="Low complexity" evidence="8">
    <location>
        <begin position="712"/>
        <end position="728"/>
    </location>
</feature>
<proteinExistence type="predicted"/>
<feature type="compositionally biased region" description="Basic and acidic residues" evidence="8">
    <location>
        <begin position="303"/>
        <end position="313"/>
    </location>
</feature>
<dbReference type="PROSITE" id="PS01264">
    <property type="entry name" value="TBOX_2"/>
    <property type="match status" value="1"/>
</dbReference>
<keyword evidence="12" id="KW-1185">Reference proteome</keyword>
<dbReference type="FunFam" id="2.60.40.820:FF:000009">
    <property type="entry name" value="MAX gene-associated protein isoform X1"/>
    <property type="match status" value="1"/>
</dbReference>
<keyword evidence="2" id="KW-0805">Transcription regulation</keyword>
<feature type="compositionally biased region" description="Basic and acidic residues" evidence="8">
    <location>
        <begin position="2517"/>
        <end position="2546"/>
    </location>
</feature>
<comment type="subcellular location">
    <subcellularLocation>
        <location evidence="1 6">Nucleus</location>
    </subcellularLocation>
</comment>